<dbReference type="AlphaFoldDB" id="A0A192GZJ7"/>
<dbReference type="InterPro" id="IPR013078">
    <property type="entry name" value="His_Pase_superF_clade-1"/>
</dbReference>
<dbReference type="CDD" id="cd07067">
    <property type="entry name" value="HP_PGM_like"/>
    <property type="match status" value="1"/>
</dbReference>
<gene>
    <name evidence="1" type="ORF">AYR53_01295</name>
</gene>
<dbReference type="STRING" id="375175.AYR53_01295"/>
<evidence type="ECO:0000313" key="2">
    <source>
        <dbReference type="Proteomes" id="UP000078582"/>
    </source>
</evidence>
<dbReference type="GeneID" id="42980872"/>
<dbReference type="GO" id="GO:0005737">
    <property type="term" value="C:cytoplasm"/>
    <property type="evidence" value="ECO:0007669"/>
    <property type="project" value="TreeGrafter"/>
</dbReference>
<dbReference type="Proteomes" id="UP000078582">
    <property type="component" value="Chromosome"/>
</dbReference>
<dbReference type="Pfam" id="PF00300">
    <property type="entry name" value="His_Phos_1"/>
    <property type="match status" value="1"/>
</dbReference>
<name>A0A192GZJ7_9LACO</name>
<reference evidence="1 2" key="1">
    <citation type="submission" date="2016-03" db="EMBL/GenBank/DDBJ databases">
        <title>Pediococcus and Lactobacillus from brewery environment - whole genome sequencing and assembly.</title>
        <authorList>
            <person name="Behr J."/>
            <person name="Geissler A.J."/>
            <person name="Vogel R.F."/>
        </authorList>
    </citation>
    <scope>NUCLEOTIDE SEQUENCE [LARGE SCALE GENOMIC DNA]</scope>
    <source>
        <strain evidence="1 2">TMW 1.1989</strain>
    </source>
</reference>
<dbReference type="InterPro" id="IPR029033">
    <property type="entry name" value="His_PPase_superfam"/>
</dbReference>
<sequence length="217" mass="24308">MTTCYFIRHGVTQMNAQGRVNGALVDTPLMPIGIRGAKEAGESLQNILFDRIYASPQMRAVATAEVVLQQNNAQLETPQPIRLAEPLREMSLGDWEGHRIKDYTDHPQYYNFVHAPSAFNPASFNGEPFQTVVQRGVGFMQQVVSADNDQTLLFVGHGTMLTILMRSLLGVPYDQLLADGYIDNTSISVLTTSDGRQYKKIRWNDTSFLSQPVYNHL</sequence>
<keyword evidence="2" id="KW-1185">Reference proteome</keyword>
<protein>
    <submittedName>
        <fullName evidence="1">Uncharacterized protein</fullName>
    </submittedName>
</protein>
<dbReference type="SUPFAM" id="SSF53254">
    <property type="entry name" value="Phosphoglycerate mutase-like"/>
    <property type="match status" value="1"/>
</dbReference>
<dbReference type="PANTHER" id="PTHR48100:SF1">
    <property type="entry name" value="HISTIDINE PHOSPHATASE FAMILY PROTEIN-RELATED"/>
    <property type="match status" value="1"/>
</dbReference>
<dbReference type="GO" id="GO:0016791">
    <property type="term" value="F:phosphatase activity"/>
    <property type="evidence" value="ECO:0007669"/>
    <property type="project" value="TreeGrafter"/>
</dbReference>
<dbReference type="KEGG" id="lbt:AYR52_00215"/>
<evidence type="ECO:0000313" key="1">
    <source>
        <dbReference type="EMBL" id="ANK61515.1"/>
    </source>
</evidence>
<dbReference type="EMBL" id="CP014873">
    <property type="protein sequence ID" value="ANK61515.1"/>
    <property type="molecule type" value="Genomic_DNA"/>
</dbReference>
<dbReference type="RefSeq" id="WP_068222182.1">
    <property type="nucleotide sequence ID" value="NZ_CP014623.1"/>
</dbReference>
<accession>A0A192GZJ7</accession>
<dbReference type="Gene3D" id="3.40.50.1240">
    <property type="entry name" value="Phosphoglycerate mutase-like"/>
    <property type="match status" value="1"/>
</dbReference>
<proteinExistence type="predicted"/>
<dbReference type="PANTHER" id="PTHR48100">
    <property type="entry name" value="BROAD-SPECIFICITY PHOSPHATASE YOR283W-RELATED"/>
    <property type="match status" value="1"/>
</dbReference>
<organism evidence="1 2">
    <name type="scientific">Loigolactobacillus backii</name>
    <dbReference type="NCBI Taxonomy" id="375175"/>
    <lineage>
        <taxon>Bacteria</taxon>
        <taxon>Bacillati</taxon>
        <taxon>Bacillota</taxon>
        <taxon>Bacilli</taxon>
        <taxon>Lactobacillales</taxon>
        <taxon>Lactobacillaceae</taxon>
        <taxon>Loigolactobacillus</taxon>
    </lineage>
</organism>
<dbReference type="SMART" id="SM00855">
    <property type="entry name" value="PGAM"/>
    <property type="match status" value="1"/>
</dbReference>
<dbReference type="InterPro" id="IPR050275">
    <property type="entry name" value="PGM_Phosphatase"/>
</dbReference>